<keyword evidence="1" id="KW-0812">Transmembrane</keyword>
<organism evidence="2">
    <name type="scientific">Arundo donax</name>
    <name type="common">Giant reed</name>
    <name type="synonym">Donax arundinaceus</name>
    <dbReference type="NCBI Taxonomy" id="35708"/>
    <lineage>
        <taxon>Eukaryota</taxon>
        <taxon>Viridiplantae</taxon>
        <taxon>Streptophyta</taxon>
        <taxon>Embryophyta</taxon>
        <taxon>Tracheophyta</taxon>
        <taxon>Spermatophyta</taxon>
        <taxon>Magnoliopsida</taxon>
        <taxon>Liliopsida</taxon>
        <taxon>Poales</taxon>
        <taxon>Poaceae</taxon>
        <taxon>PACMAD clade</taxon>
        <taxon>Arundinoideae</taxon>
        <taxon>Arundineae</taxon>
        <taxon>Arundo</taxon>
    </lineage>
</organism>
<sequence>MTSNLRRERRKQFHLYETTYQHLMSHKIKCYMKPMKQQHEIVHWRGSFKHYFIAFLLMWLSWKHKYKIPHWD</sequence>
<evidence type="ECO:0000313" key="2">
    <source>
        <dbReference type="EMBL" id="JAE24219.1"/>
    </source>
</evidence>
<feature type="transmembrane region" description="Helical" evidence="1">
    <location>
        <begin position="42"/>
        <end position="62"/>
    </location>
</feature>
<accession>A0A0A9GLE4</accession>
<reference evidence="2" key="2">
    <citation type="journal article" date="2015" name="Data Brief">
        <title>Shoot transcriptome of the giant reed, Arundo donax.</title>
        <authorList>
            <person name="Barrero R.A."/>
            <person name="Guerrero F.D."/>
            <person name="Moolhuijzen P."/>
            <person name="Goolsby J.A."/>
            <person name="Tidwell J."/>
            <person name="Bellgard S.E."/>
            <person name="Bellgard M.I."/>
        </authorList>
    </citation>
    <scope>NUCLEOTIDE SEQUENCE</scope>
    <source>
        <tissue evidence="2">Shoot tissue taken approximately 20 cm above the soil surface</tissue>
    </source>
</reference>
<name>A0A0A9GLE4_ARUDO</name>
<keyword evidence="1" id="KW-0472">Membrane</keyword>
<dbReference type="EMBL" id="GBRH01173677">
    <property type="protein sequence ID" value="JAE24219.1"/>
    <property type="molecule type" value="Transcribed_RNA"/>
</dbReference>
<protein>
    <submittedName>
        <fullName evidence="2">Uncharacterized protein</fullName>
    </submittedName>
</protein>
<keyword evidence="1" id="KW-1133">Transmembrane helix</keyword>
<evidence type="ECO:0000256" key="1">
    <source>
        <dbReference type="SAM" id="Phobius"/>
    </source>
</evidence>
<dbReference type="AlphaFoldDB" id="A0A0A9GLE4"/>
<proteinExistence type="predicted"/>
<reference evidence="2" key="1">
    <citation type="submission" date="2014-09" db="EMBL/GenBank/DDBJ databases">
        <authorList>
            <person name="Magalhaes I.L.F."/>
            <person name="Oliveira U."/>
            <person name="Santos F.R."/>
            <person name="Vidigal T.H.D.A."/>
            <person name="Brescovit A.D."/>
            <person name="Santos A.J."/>
        </authorList>
    </citation>
    <scope>NUCLEOTIDE SEQUENCE</scope>
    <source>
        <tissue evidence="2">Shoot tissue taken approximately 20 cm above the soil surface</tissue>
    </source>
</reference>